<proteinExistence type="inferred from homology"/>
<comment type="similarity">
    <text evidence="1">Belongs to the LysR transcriptional regulatory family.</text>
</comment>
<evidence type="ECO:0000256" key="1">
    <source>
        <dbReference type="ARBA" id="ARBA00009437"/>
    </source>
</evidence>
<dbReference type="SUPFAM" id="SSF46785">
    <property type="entry name" value="Winged helix' DNA-binding domain"/>
    <property type="match status" value="1"/>
</dbReference>
<dbReference type="Pfam" id="PF00126">
    <property type="entry name" value="HTH_1"/>
    <property type="match status" value="1"/>
</dbReference>
<keyword evidence="4" id="KW-0804">Transcription</keyword>
<dbReference type="PANTHER" id="PTHR30346">
    <property type="entry name" value="TRANSCRIPTIONAL DUAL REGULATOR HCAR-RELATED"/>
    <property type="match status" value="1"/>
</dbReference>
<dbReference type="InterPro" id="IPR036388">
    <property type="entry name" value="WH-like_DNA-bd_sf"/>
</dbReference>
<evidence type="ECO:0000256" key="4">
    <source>
        <dbReference type="ARBA" id="ARBA00023163"/>
    </source>
</evidence>
<accession>A0A8J3NM80</accession>
<dbReference type="InterPro" id="IPR005119">
    <property type="entry name" value="LysR_subst-bd"/>
</dbReference>
<keyword evidence="3" id="KW-0238">DNA-binding</keyword>
<dbReference type="PROSITE" id="PS50931">
    <property type="entry name" value="HTH_LYSR"/>
    <property type="match status" value="1"/>
</dbReference>
<dbReference type="EMBL" id="BONF01000053">
    <property type="protein sequence ID" value="GIF85857.1"/>
    <property type="molecule type" value="Genomic_DNA"/>
</dbReference>
<protein>
    <submittedName>
        <fullName evidence="6">LysR family transcriptional regulator</fullName>
    </submittedName>
</protein>
<dbReference type="CDD" id="cd08414">
    <property type="entry name" value="PBP2_LTTR_aromatics_like"/>
    <property type="match status" value="1"/>
</dbReference>
<evidence type="ECO:0000313" key="6">
    <source>
        <dbReference type="EMBL" id="GIF85857.1"/>
    </source>
</evidence>
<dbReference type="AlphaFoldDB" id="A0A8J3NM80"/>
<evidence type="ECO:0000256" key="2">
    <source>
        <dbReference type="ARBA" id="ARBA00023015"/>
    </source>
</evidence>
<dbReference type="Gene3D" id="3.40.190.10">
    <property type="entry name" value="Periplasmic binding protein-like II"/>
    <property type="match status" value="2"/>
</dbReference>
<gene>
    <name evidence="6" type="ORF">Cba03nite_72060</name>
</gene>
<evidence type="ECO:0000313" key="7">
    <source>
        <dbReference type="Proteomes" id="UP000601223"/>
    </source>
</evidence>
<dbReference type="Pfam" id="PF03466">
    <property type="entry name" value="LysR_substrate"/>
    <property type="match status" value="1"/>
</dbReference>
<dbReference type="SUPFAM" id="SSF53850">
    <property type="entry name" value="Periplasmic binding protein-like II"/>
    <property type="match status" value="1"/>
</dbReference>
<dbReference type="PRINTS" id="PR00039">
    <property type="entry name" value="HTHLYSR"/>
</dbReference>
<evidence type="ECO:0000259" key="5">
    <source>
        <dbReference type="PROSITE" id="PS50931"/>
    </source>
</evidence>
<dbReference type="InterPro" id="IPR036390">
    <property type="entry name" value="WH_DNA-bd_sf"/>
</dbReference>
<keyword evidence="7" id="KW-1185">Reference proteome</keyword>
<dbReference type="GO" id="GO:0032993">
    <property type="term" value="C:protein-DNA complex"/>
    <property type="evidence" value="ECO:0007669"/>
    <property type="project" value="TreeGrafter"/>
</dbReference>
<dbReference type="GO" id="GO:0003700">
    <property type="term" value="F:DNA-binding transcription factor activity"/>
    <property type="evidence" value="ECO:0007669"/>
    <property type="project" value="InterPro"/>
</dbReference>
<dbReference type="RefSeq" id="WP_239126270.1">
    <property type="nucleotide sequence ID" value="NZ_BONF01000053.1"/>
</dbReference>
<dbReference type="FunFam" id="1.10.10.10:FF:000001">
    <property type="entry name" value="LysR family transcriptional regulator"/>
    <property type="match status" value="1"/>
</dbReference>
<evidence type="ECO:0000256" key="3">
    <source>
        <dbReference type="ARBA" id="ARBA00023125"/>
    </source>
</evidence>
<dbReference type="InterPro" id="IPR000847">
    <property type="entry name" value="LysR_HTH_N"/>
</dbReference>
<sequence>MPTALGAITGMELRDIEIFLTLAEELHFGRTAERLHVSQARVSQSIKKQERHVGAALFERTSRAVRLTTIGTRLHGDLRQAYELIRTGLATASGTAQGTHGALRLGVIGAMGNEIRPLTEAFTARHPSCSVEVAEFHFGDPFAALRADDVDLQVMWLPVREKDLTHGPVVRTEGRALAVPEASDLALRRTVSLEDLAGRLTPDPGPETWLREMFPTTTPNGHPIRRGPRARTCHELLALVAAGQVVSPVNAHFGRYYAYPGVVFRPIHDAPPTEWSLVWRTDRETPLIRTFARLTQAHPH</sequence>
<dbReference type="GO" id="GO:0003677">
    <property type="term" value="F:DNA binding"/>
    <property type="evidence" value="ECO:0007669"/>
    <property type="project" value="UniProtKB-KW"/>
</dbReference>
<feature type="domain" description="HTH lysR-type" evidence="5">
    <location>
        <begin position="11"/>
        <end position="68"/>
    </location>
</feature>
<reference evidence="6 7" key="1">
    <citation type="submission" date="2021-01" db="EMBL/GenBank/DDBJ databases">
        <title>Whole genome shotgun sequence of Catellatospora bangladeshensis NBRC 107357.</title>
        <authorList>
            <person name="Komaki H."/>
            <person name="Tamura T."/>
        </authorList>
    </citation>
    <scope>NUCLEOTIDE SEQUENCE [LARGE SCALE GENOMIC DNA]</scope>
    <source>
        <strain evidence="6 7">NBRC 107357</strain>
    </source>
</reference>
<dbReference type="Gene3D" id="1.10.10.10">
    <property type="entry name" value="Winged helix-like DNA-binding domain superfamily/Winged helix DNA-binding domain"/>
    <property type="match status" value="1"/>
</dbReference>
<organism evidence="6 7">
    <name type="scientific">Catellatospora bangladeshensis</name>
    <dbReference type="NCBI Taxonomy" id="310355"/>
    <lineage>
        <taxon>Bacteria</taxon>
        <taxon>Bacillati</taxon>
        <taxon>Actinomycetota</taxon>
        <taxon>Actinomycetes</taxon>
        <taxon>Micromonosporales</taxon>
        <taxon>Micromonosporaceae</taxon>
        <taxon>Catellatospora</taxon>
    </lineage>
</organism>
<dbReference type="PANTHER" id="PTHR30346:SF0">
    <property type="entry name" value="HCA OPERON TRANSCRIPTIONAL ACTIVATOR HCAR"/>
    <property type="match status" value="1"/>
</dbReference>
<name>A0A8J3NM80_9ACTN</name>
<keyword evidence="2" id="KW-0805">Transcription regulation</keyword>
<comment type="caution">
    <text evidence="6">The sequence shown here is derived from an EMBL/GenBank/DDBJ whole genome shotgun (WGS) entry which is preliminary data.</text>
</comment>
<dbReference type="Proteomes" id="UP000601223">
    <property type="component" value="Unassembled WGS sequence"/>
</dbReference>